<dbReference type="AlphaFoldDB" id="A0A109RGE3"/>
<gene>
    <name evidence="9" type="primary">pyrF</name>
    <name evidence="13" type="ORF">AWM75_03300</name>
</gene>
<feature type="binding site" evidence="9 11">
    <location>
        <position position="123"/>
    </location>
    <ligand>
        <name>substrate</name>
    </ligand>
</feature>
<keyword evidence="6 9" id="KW-0456">Lyase</keyword>
<accession>A0A109RGE3</accession>
<evidence type="ECO:0000256" key="9">
    <source>
        <dbReference type="HAMAP-Rule" id="MF_01200"/>
    </source>
</evidence>
<comment type="pathway">
    <text evidence="2 9 12">Pyrimidine metabolism; UMP biosynthesis via de novo pathway; UMP from orotate: step 2/2.</text>
</comment>
<keyword evidence="4 9" id="KW-0210">Decarboxylase</keyword>
<comment type="function">
    <text evidence="1 9">Catalyzes the decarboxylation of orotidine 5'-monophosphate (OMP) to uridine 5'-monophosphate (UMP).</text>
</comment>
<dbReference type="PROSITE" id="PS00156">
    <property type="entry name" value="OMPDECASE"/>
    <property type="match status" value="1"/>
</dbReference>
<dbReference type="Proteomes" id="UP000062260">
    <property type="component" value="Chromosome"/>
</dbReference>
<evidence type="ECO:0000256" key="8">
    <source>
        <dbReference type="ARBA" id="ARBA00061012"/>
    </source>
</evidence>
<dbReference type="Gene3D" id="3.20.20.70">
    <property type="entry name" value="Aldolase class I"/>
    <property type="match status" value="1"/>
</dbReference>
<dbReference type="InterPro" id="IPR014732">
    <property type="entry name" value="OMPdecase"/>
</dbReference>
<keyword evidence="14" id="KW-1185">Reference proteome</keyword>
<evidence type="ECO:0000256" key="10">
    <source>
        <dbReference type="PIRSR" id="PIRSR614732-1"/>
    </source>
</evidence>
<dbReference type="HAMAP" id="MF_01200_B">
    <property type="entry name" value="OMPdecase_type1_B"/>
    <property type="match status" value="1"/>
</dbReference>
<dbReference type="PANTHER" id="PTHR32119:SF2">
    <property type="entry name" value="OROTIDINE 5'-PHOSPHATE DECARBOXYLASE"/>
    <property type="match status" value="1"/>
</dbReference>
<feature type="binding site" evidence="9 11">
    <location>
        <position position="216"/>
    </location>
    <ligand>
        <name>substrate</name>
    </ligand>
</feature>
<feature type="binding site" evidence="9 11">
    <location>
        <position position="215"/>
    </location>
    <ligand>
        <name>substrate</name>
    </ligand>
</feature>
<dbReference type="EMBL" id="CP014163">
    <property type="protein sequence ID" value="AMB99085.1"/>
    <property type="molecule type" value="Genomic_DNA"/>
</dbReference>
<dbReference type="KEGG" id="auh:AWM75_03300"/>
<keyword evidence="5 9" id="KW-0665">Pyrimidine biosynthesis</keyword>
<evidence type="ECO:0000256" key="12">
    <source>
        <dbReference type="RuleBase" id="RU000512"/>
    </source>
</evidence>
<dbReference type="GO" id="GO:0006207">
    <property type="term" value="P:'de novo' pyrimidine nucleobase biosynthetic process"/>
    <property type="evidence" value="ECO:0007669"/>
    <property type="project" value="InterPro"/>
</dbReference>
<evidence type="ECO:0000256" key="1">
    <source>
        <dbReference type="ARBA" id="ARBA00002356"/>
    </source>
</evidence>
<evidence type="ECO:0000313" key="14">
    <source>
        <dbReference type="Proteomes" id="UP000062260"/>
    </source>
</evidence>
<evidence type="ECO:0000256" key="5">
    <source>
        <dbReference type="ARBA" id="ARBA00022975"/>
    </source>
</evidence>
<comment type="catalytic activity">
    <reaction evidence="7 9 12">
        <text>orotidine 5'-phosphate + H(+) = UMP + CO2</text>
        <dbReference type="Rhea" id="RHEA:11596"/>
        <dbReference type="ChEBI" id="CHEBI:15378"/>
        <dbReference type="ChEBI" id="CHEBI:16526"/>
        <dbReference type="ChEBI" id="CHEBI:57538"/>
        <dbReference type="ChEBI" id="CHEBI:57865"/>
        <dbReference type="EC" id="4.1.1.23"/>
    </reaction>
</comment>
<organism evidence="13 14">
    <name type="scientific">Aerococcus urinaehominis</name>
    <dbReference type="NCBI Taxonomy" id="128944"/>
    <lineage>
        <taxon>Bacteria</taxon>
        <taxon>Bacillati</taxon>
        <taxon>Bacillota</taxon>
        <taxon>Bacilli</taxon>
        <taxon>Lactobacillales</taxon>
        <taxon>Aerococcaceae</taxon>
        <taxon>Aerococcus</taxon>
    </lineage>
</organism>
<dbReference type="InterPro" id="IPR047596">
    <property type="entry name" value="OMPdecase_bac"/>
</dbReference>
<reference evidence="13 14" key="1">
    <citation type="journal article" date="2016" name="Genome Announc.">
        <title>Complete Genome Sequences of Aerococcus christensenii CCUG 28831T, Aerococcus sanguinicola CCUG 43001T, Aerococcus urinae CCUG 36881T, Aerococcus urinaeequi CCUG 28094T, Aerococcus urinaehominis CCUG 42038 BT, and Aerococcus viridans CCUG 4311T.</title>
        <authorList>
            <person name="Carkaci D."/>
            <person name="Dargis R."/>
            <person name="Nielsen X.C."/>
            <person name="Skovgaard O."/>
            <person name="Fuursted K."/>
            <person name="Christensen J.J."/>
        </authorList>
    </citation>
    <scope>NUCLEOTIDE SEQUENCE [LARGE SCALE GENOMIC DNA]</scope>
    <source>
        <strain evidence="13 14">CCUG42038B</strain>
    </source>
</reference>
<dbReference type="InterPro" id="IPR013785">
    <property type="entry name" value="Aldolase_TIM"/>
</dbReference>
<dbReference type="PANTHER" id="PTHR32119">
    <property type="entry name" value="OROTIDINE 5'-PHOSPHATE DECARBOXYLASE"/>
    <property type="match status" value="1"/>
</dbReference>
<reference evidence="14" key="2">
    <citation type="submission" date="2016-01" db="EMBL/GenBank/DDBJ databases">
        <title>Six Aerococcus type strain genome sequencing and assembly using PacBio and Illumina Hiseq.</title>
        <authorList>
            <person name="Carkaci D."/>
            <person name="Dargis R."/>
            <person name="Nielsen X.C."/>
            <person name="Skovgaard O."/>
            <person name="Fuursted K."/>
            <person name="Christensen J.J."/>
        </authorList>
    </citation>
    <scope>NUCLEOTIDE SEQUENCE [LARGE SCALE GENOMIC DNA]</scope>
    <source>
        <strain evidence="14">CCUG42038B</strain>
    </source>
</reference>
<evidence type="ECO:0000256" key="3">
    <source>
        <dbReference type="ARBA" id="ARBA00011738"/>
    </source>
</evidence>
<evidence type="ECO:0000256" key="2">
    <source>
        <dbReference type="ARBA" id="ARBA00004861"/>
    </source>
</evidence>
<evidence type="ECO:0000256" key="6">
    <source>
        <dbReference type="ARBA" id="ARBA00023239"/>
    </source>
</evidence>
<dbReference type="InterPro" id="IPR011060">
    <property type="entry name" value="RibuloseP-bd_barrel"/>
</dbReference>
<dbReference type="SUPFAM" id="SSF51366">
    <property type="entry name" value="Ribulose-phoshate binding barrel"/>
    <property type="match status" value="1"/>
</dbReference>
<dbReference type="NCBIfam" id="TIGR01740">
    <property type="entry name" value="pyrF"/>
    <property type="match status" value="1"/>
</dbReference>
<feature type="binding site" evidence="9 11">
    <location>
        <position position="185"/>
    </location>
    <ligand>
        <name>substrate</name>
    </ligand>
</feature>
<feature type="active site" description="For OMPdecase activity" evidence="10">
    <location>
        <position position="62"/>
    </location>
</feature>
<proteinExistence type="inferred from homology"/>
<dbReference type="InterPro" id="IPR001754">
    <property type="entry name" value="OMPdeCOase_dom"/>
</dbReference>
<evidence type="ECO:0000313" key="13">
    <source>
        <dbReference type="EMBL" id="AMB99085.1"/>
    </source>
</evidence>
<dbReference type="UniPathway" id="UPA00070">
    <property type="reaction ID" value="UER00120"/>
</dbReference>
<dbReference type="OrthoDB" id="9806203at2"/>
<dbReference type="InterPro" id="IPR018089">
    <property type="entry name" value="OMPdecase_AS"/>
</dbReference>
<dbReference type="SMART" id="SM00934">
    <property type="entry name" value="OMPdecase"/>
    <property type="match status" value="1"/>
</dbReference>
<feature type="binding site" evidence="9 11">
    <location>
        <position position="195"/>
    </location>
    <ligand>
        <name>substrate</name>
    </ligand>
</feature>
<feature type="active site" description="For OMPdecase activity" evidence="10">
    <location>
        <position position="60"/>
    </location>
</feature>
<dbReference type="GO" id="GO:0005829">
    <property type="term" value="C:cytosol"/>
    <property type="evidence" value="ECO:0007669"/>
    <property type="project" value="TreeGrafter"/>
</dbReference>
<evidence type="ECO:0000256" key="4">
    <source>
        <dbReference type="ARBA" id="ARBA00022793"/>
    </source>
</evidence>
<comment type="subunit">
    <text evidence="3 9">Homodimer.</text>
</comment>
<name>A0A109RGE3_9LACT</name>
<sequence length="241" mass="26243">MDKRKPIIALDFASKQATLDWLDQFPDQSLNVKVGMTLYYSVGPDLLTTIKDRGHDIFLDLKLHDIPNTVGGAMTQLAKLGVDMVNVHAAGGRQMMTAAKEGLDRGTPAGKQSPLLIAVTQLTSTSQETMQADQLITCTLEESVSHYAQISHLAGLDGVVCSPREAKLIKAATGPDFITVCPGIRPANYTNRDDQVRIMTPEKAAQNGCDYIVVGRPITQAPDPYQSYLNICQAWQEALND</sequence>
<dbReference type="EC" id="4.1.1.23" evidence="9"/>
<feature type="binding site" evidence="9">
    <location>
        <begin position="60"/>
        <end position="69"/>
    </location>
    <ligand>
        <name>substrate</name>
    </ligand>
</feature>
<comment type="similarity">
    <text evidence="8 9">Belongs to the OMP decarboxylase family. Type 1 subfamily.</text>
</comment>
<dbReference type="GO" id="GO:0044205">
    <property type="term" value="P:'de novo' UMP biosynthetic process"/>
    <property type="evidence" value="ECO:0007669"/>
    <property type="project" value="UniProtKB-UniRule"/>
</dbReference>
<protein>
    <recommendedName>
        <fullName evidence="9">Orotidine 5'-phosphate decarboxylase</fullName>
        <ecNumber evidence="9">4.1.1.23</ecNumber>
    </recommendedName>
    <alternativeName>
        <fullName evidence="9">OMP decarboxylase</fullName>
        <shortName evidence="9">OMPDCase</shortName>
        <shortName evidence="9">OMPdecase</shortName>
    </alternativeName>
</protein>
<feature type="binding site" evidence="9 11">
    <location>
        <position position="33"/>
    </location>
    <ligand>
        <name>substrate</name>
    </ligand>
</feature>
<feature type="active site" description="For OMPdecase activity" evidence="10">
    <location>
        <position position="65"/>
    </location>
</feature>
<dbReference type="Pfam" id="PF00215">
    <property type="entry name" value="OMPdecase"/>
    <property type="match status" value="1"/>
</dbReference>
<dbReference type="FunFam" id="3.20.20.70:FF:000015">
    <property type="entry name" value="Orotidine 5'-phosphate decarboxylase"/>
    <property type="match status" value="1"/>
</dbReference>
<feature type="active site" description="Proton donor" evidence="9">
    <location>
        <position position="62"/>
    </location>
</feature>
<evidence type="ECO:0000256" key="11">
    <source>
        <dbReference type="PIRSR" id="PIRSR614732-2"/>
    </source>
</evidence>
<evidence type="ECO:0000256" key="7">
    <source>
        <dbReference type="ARBA" id="ARBA00049157"/>
    </source>
</evidence>
<dbReference type="GO" id="GO:0004590">
    <property type="term" value="F:orotidine-5'-phosphate decarboxylase activity"/>
    <property type="evidence" value="ECO:0007669"/>
    <property type="project" value="UniProtKB-UniRule"/>
</dbReference>
<feature type="binding site" evidence="9 11">
    <location>
        <position position="11"/>
    </location>
    <ligand>
        <name>substrate</name>
    </ligand>
</feature>
<dbReference type="NCBIfam" id="NF001273">
    <property type="entry name" value="PRK00230.1"/>
    <property type="match status" value="1"/>
</dbReference>
<dbReference type="RefSeq" id="WP_067978183.1">
    <property type="nucleotide sequence ID" value="NZ_CP014163.1"/>
</dbReference>
<dbReference type="CDD" id="cd04725">
    <property type="entry name" value="OMP_decarboxylase_like"/>
    <property type="match status" value="1"/>
</dbReference>
<dbReference type="STRING" id="128944.AWM75_03300"/>